<sequence length="132" mass="14616">MNSWSKRLPKEKDPLSKPYGLSMPSQTVFFGVQGVETLWCAKPDPLDSFGSNSVGRMFWAGMVRLCLPSARHVFYLSQPDTLAGKDAMWSFISLALPPAIPGYDWSHVPPLQNTQHPAAPLDTVLSPRKMGE</sequence>
<proteinExistence type="predicted"/>
<reference evidence="1" key="1">
    <citation type="submission" date="2020-08" db="EMBL/GenBank/DDBJ databases">
        <title>Multicomponent nature underlies the extraordinary mechanical properties of spider dragline silk.</title>
        <authorList>
            <person name="Kono N."/>
            <person name="Nakamura H."/>
            <person name="Mori M."/>
            <person name="Yoshida Y."/>
            <person name="Ohtoshi R."/>
            <person name="Malay A.D."/>
            <person name="Moran D.A.P."/>
            <person name="Tomita M."/>
            <person name="Numata K."/>
            <person name="Arakawa K."/>
        </authorList>
    </citation>
    <scope>NUCLEOTIDE SEQUENCE</scope>
</reference>
<evidence type="ECO:0000313" key="2">
    <source>
        <dbReference type="Proteomes" id="UP000887159"/>
    </source>
</evidence>
<comment type="caution">
    <text evidence="1">The sequence shown here is derived from an EMBL/GenBank/DDBJ whole genome shotgun (WGS) entry which is preliminary data.</text>
</comment>
<organism evidence="1 2">
    <name type="scientific">Trichonephila clavipes</name>
    <name type="common">Golden silk orbweaver</name>
    <name type="synonym">Nephila clavipes</name>
    <dbReference type="NCBI Taxonomy" id="2585209"/>
    <lineage>
        <taxon>Eukaryota</taxon>
        <taxon>Metazoa</taxon>
        <taxon>Ecdysozoa</taxon>
        <taxon>Arthropoda</taxon>
        <taxon>Chelicerata</taxon>
        <taxon>Arachnida</taxon>
        <taxon>Araneae</taxon>
        <taxon>Araneomorphae</taxon>
        <taxon>Entelegynae</taxon>
        <taxon>Araneoidea</taxon>
        <taxon>Nephilidae</taxon>
        <taxon>Trichonephila</taxon>
    </lineage>
</organism>
<accession>A0A8X6RCA2</accession>
<name>A0A8X6RCA2_TRICX</name>
<dbReference type="EMBL" id="BMAU01021087">
    <property type="protein sequence ID" value="GFX89959.1"/>
    <property type="molecule type" value="Genomic_DNA"/>
</dbReference>
<dbReference type="AlphaFoldDB" id="A0A8X6RCA2"/>
<dbReference type="Proteomes" id="UP000887159">
    <property type="component" value="Unassembled WGS sequence"/>
</dbReference>
<keyword evidence="2" id="KW-1185">Reference proteome</keyword>
<protein>
    <submittedName>
        <fullName evidence="1">Uncharacterized protein</fullName>
    </submittedName>
</protein>
<evidence type="ECO:0000313" key="1">
    <source>
        <dbReference type="EMBL" id="GFX89959.1"/>
    </source>
</evidence>
<gene>
    <name evidence="1" type="ORF">TNCV_886571</name>
</gene>